<dbReference type="Proteomes" id="UP001237642">
    <property type="component" value="Unassembled WGS sequence"/>
</dbReference>
<feature type="compositionally biased region" description="Polar residues" evidence="1">
    <location>
        <begin position="116"/>
        <end position="125"/>
    </location>
</feature>
<evidence type="ECO:0000256" key="1">
    <source>
        <dbReference type="SAM" id="MobiDB-lite"/>
    </source>
</evidence>
<comment type="caution">
    <text evidence="3">The sequence shown here is derived from an EMBL/GenBank/DDBJ whole genome shotgun (WGS) entry which is preliminary data.</text>
</comment>
<feature type="compositionally biased region" description="Acidic residues" evidence="1">
    <location>
        <begin position="105"/>
        <end position="115"/>
    </location>
</feature>
<evidence type="ECO:0000313" key="2">
    <source>
        <dbReference type="EMBL" id="KAK1379343.1"/>
    </source>
</evidence>
<sequence length="263" mass="28965">MIDKQKPAGDKEMDDFVLPPFESTLILNDKVIKILSGQFKFDHFVILLVANVSECTEPLTRVPYGILKTCNAADSSEDFENVEEQPLDAGVPLPPDRLEAGGCEIESEEDAECSDNTEPSENLSPVNALLHKERKESTELQSSKQKKPRMVVPNGMGKDNQTKSGDAWSGTYFKEGPISSHNLPLLTEYVGKVGSQISSIGSKEVDTARIASQEKSDIYDVGVILLEIIVGKHINENDEVDIFRHQVRLKSIPIIGHPFGCSL</sequence>
<gene>
    <name evidence="3" type="ORF">POM88_020101</name>
    <name evidence="2" type="ORF">POM88_026087</name>
</gene>
<feature type="compositionally biased region" description="Acidic residues" evidence="1">
    <location>
        <begin position="77"/>
        <end position="86"/>
    </location>
</feature>
<evidence type="ECO:0008006" key="5">
    <source>
        <dbReference type="Google" id="ProtNLM"/>
    </source>
</evidence>
<dbReference type="EMBL" id="JAUIZM010000005">
    <property type="protein sequence ID" value="KAK1382366.1"/>
    <property type="molecule type" value="Genomic_DNA"/>
</dbReference>
<reference evidence="3" key="1">
    <citation type="submission" date="2023-02" db="EMBL/GenBank/DDBJ databases">
        <title>Genome of toxic invasive species Heracleum sosnowskyi carries increased number of genes despite the absence of recent whole-genome duplications.</title>
        <authorList>
            <person name="Schelkunov M."/>
            <person name="Shtratnikova V."/>
            <person name="Makarenko M."/>
            <person name="Klepikova A."/>
            <person name="Omelchenko D."/>
            <person name="Novikova G."/>
            <person name="Obukhova E."/>
            <person name="Bogdanov V."/>
            <person name="Penin A."/>
            <person name="Logacheva M."/>
        </authorList>
    </citation>
    <scope>NUCLEOTIDE SEQUENCE</scope>
    <source>
        <strain evidence="3">Hsosn_3</strain>
        <tissue evidence="3">Leaf</tissue>
    </source>
</reference>
<dbReference type="EMBL" id="JAUIZM010000006">
    <property type="protein sequence ID" value="KAK1379343.1"/>
    <property type="molecule type" value="Genomic_DNA"/>
</dbReference>
<keyword evidence="4" id="KW-1185">Reference proteome</keyword>
<organism evidence="3 4">
    <name type="scientific">Heracleum sosnowskyi</name>
    <dbReference type="NCBI Taxonomy" id="360622"/>
    <lineage>
        <taxon>Eukaryota</taxon>
        <taxon>Viridiplantae</taxon>
        <taxon>Streptophyta</taxon>
        <taxon>Embryophyta</taxon>
        <taxon>Tracheophyta</taxon>
        <taxon>Spermatophyta</taxon>
        <taxon>Magnoliopsida</taxon>
        <taxon>eudicotyledons</taxon>
        <taxon>Gunneridae</taxon>
        <taxon>Pentapetalae</taxon>
        <taxon>asterids</taxon>
        <taxon>campanulids</taxon>
        <taxon>Apiales</taxon>
        <taxon>Apiaceae</taxon>
        <taxon>Apioideae</taxon>
        <taxon>apioid superclade</taxon>
        <taxon>Tordylieae</taxon>
        <taxon>Tordyliinae</taxon>
        <taxon>Heracleum</taxon>
    </lineage>
</organism>
<dbReference type="AlphaFoldDB" id="A0AAD8MR54"/>
<accession>A0AAD8MR54</accession>
<feature type="region of interest" description="Disordered" evidence="1">
    <location>
        <begin position="77"/>
        <end position="165"/>
    </location>
</feature>
<proteinExistence type="predicted"/>
<name>A0AAD8MR54_9APIA</name>
<evidence type="ECO:0000313" key="4">
    <source>
        <dbReference type="Proteomes" id="UP001237642"/>
    </source>
</evidence>
<reference evidence="3" key="2">
    <citation type="submission" date="2023-05" db="EMBL/GenBank/DDBJ databases">
        <authorList>
            <person name="Schelkunov M.I."/>
        </authorList>
    </citation>
    <scope>NUCLEOTIDE SEQUENCE</scope>
    <source>
        <strain evidence="3">Hsosn_3</strain>
        <tissue evidence="3">Leaf</tissue>
    </source>
</reference>
<protein>
    <recommendedName>
        <fullName evidence="5">Protein kinase domain-containing protein</fullName>
    </recommendedName>
</protein>
<evidence type="ECO:0000313" key="3">
    <source>
        <dbReference type="EMBL" id="KAK1382366.1"/>
    </source>
</evidence>